<dbReference type="GO" id="GO:0016787">
    <property type="term" value="F:hydrolase activity"/>
    <property type="evidence" value="ECO:0007669"/>
    <property type="project" value="UniProtKB-KW"/>
</dbReference>
<feature type="non-terminal residue" evidence="6">
    <location>
        <position position="1"/>
    </location>
</feature>
<protein>
    <recommendedName>
        <fullName evidence="5">Helicase C-terminal domain-containing protein</fullName>
    </recommendedName>
</protein>
<reference evidence="6" key="1">
    <citation type="journal article" date="2014" name="Front. Microbiol.">
        <title>High frequency of phylogenetically diverse reductive dehalogenase-homologous genes in deep subseafloor sedimentary metagenomes.</title>
        <authorList>
            <person name="Kawai M."/>
            <person name="Futagami T."/>
            <person name="Toyoda A."/>
            <person name="Takaki Y."/>
            <person name="Nishi S."/>
            <person name="Hori S."/>
            <person name="Arai W."/>
            <person name="Tsubouchi T."/>
            <person name="Morono Y."/>
            <person name="Uchiyama I."/>
            <person name="Ito T."/>
            <person name="Fujiyama A."/>
            <person name="Inagaki F."/>
            <person name="Takami H."/>
        </authorList>
    </citation>
    <scope>NUCLEOTIDE SEQUENCE</scope>
    <source>
        <strain evidence="6">Expedition CK06-06</strain>
    </source>
</reference>
<keyword evidence="2" id="KW-0378">Hydrolase</keyword>
<dbReference type="PANTHER" id="PTHR14025:SF20">
    <property type="entry name" value="FANCONI ANEMIA GROUP M PROTEIN"/>
    <property type="match status" value="1"/>
</dbReference>
<dbReference type="PANTHER" id="PTHR14025">
    <property type="entry name" value="FANCONI ANEMIA GROUP M FANCM FAMILY MEMBER"/>
    <property type="match status" value="1"/>
</dbReference>
<dbReference type="InterPro" id="IPR027417">
    <property type="entry name" value="P-loop_NTPase"/>
</dbReference>
<feature type="non-terminal residue" evidence="6">
    <location>
        <position position="284"/>
    </location>
</feature>
<name>X1F4F3_9ZZZZ</name>
<dbReference type="Gene3D" id="1.20.1320.20">
    <property type="entry name" value="hef helicase domain"/>
    <property type="match status" value="1"/>
</dbReference>
<evidence type="ECO:0000256" key="2">
    <source>
        <dbReference type="ARBA" id="ARBA00022801"/>
    </source>
</evidence>
<evidence type="ECO:0000256" key="1">
    <source>
        <dbReference type="ARBA" id="ARBA00022741"/>
    </source>
</evidence>
<accession>X1F4F3</accession>
<feature type="domain" description="Helicase C-terminal" evidence="5">
    <location>
        <begin position="63"/>
        <end position="229"/>
    </location>
</feature>
<keyword evidence="3" id="KW-0347">Helicase</keyword>
<dbReference type="GO" id="GO:0005524">
    <property type="term" value="F:ATP binding"/>
    <property type="evidence" value="ECO:0007669"/>
    <property type="project" value="UniProtKB-KW"/>
</dbReference>
<proteinExistence type="predicted"/>
<organism evidence="6">
    <name type="scientific">marine sediment metagenome</name>
    <dbReference type="NCBI Taxonomy" id="412755"/>
    <lineage>
        <taxon>unclassified sequences</taxon>
        <taxon>metagenomes</taxon>
        <taxon>ecological metagenomes</taxon>
    </lineage>
</organism>
<evidence type="ECO:0000256" key="3">
    <source>
        <dbReference type="ARBA" id="ARBA00022806"/>
    </source>
</evidence>
<dbReference type="GO" id="GO:0004386">
    <property type="term" value="F:helicase activity"/>
    <property type="evidence" value="ECO:0007669"/>
    <property type="project" value="UniProtKB-KW"/>
</dbReference>
<dbReference type="EMBL" id="BARU01010989">
    <property type="protein sequence ID" value="GAH39827.1"/>
    <property type="molecule type" value="Genomic_DNA"/>
</dbReference>
<dbReference type="SMART" id="SM00490">
    <property type="entry name" value="HELICc"/>
    <property type="match status" value="1"/>
</dbReference>
<sequence>SLLHAKDLLESQNITLFLKFLEKIEWKSDQDILSAKRIVNSEHFKFIKNNLLQNNINDYSHPKIEKLFSIITEEIEDYRNNKIIVFTQYRAMAELLKNLIEERFESLRVEKFIGQSTKPEDFGFSQDKQIEIIKQFKKGALDVLVATSVAEEGLDIPNVDAIIFYEPVPSEIRLIQRRGRTGRYRPGRCYLLIARQSIDVPFYKAAERKESTMNSILLDSKQLNLCDVVNREQINFKAASNKISEFDLIKNYKERRKREKQLLASRSIEEIITELDNFDRFVLE</sequence>
<dbReference type="AlphaFoldDB" id="X1F4F3"/>
<dbReference type="InterPro" id="IPR001650">
    <property type="entry name" value="Helicase_C-like"/>
</dbReference>
<keyword evidence="1" id="KW-0547">Nucleotide-binding</keyword>
<keyword evidence="4" id="KW-0067">ATP-binding</keyword>
<evidence type="ECO:0000313" key="6">
    <source>
        <dbReference type="EMBL" id="GAH39827.1"/>
    </source>
</evidence>
<evidence type="ECO:0000259" key="5">
    <source>
        <dbReference type="PROSITE" id="PS51194"/>
    </source>
</evidence>
<dbReference type="Pfam" id="PF00271">
    <property type="entry name" value="Helicase_C"/>
    <property type="match status" value="1"/>
</dbReference>
<comment type="caution">
    <text evidence="6">The sequence shown here is derived from an EMBL/GenBank/DDBJ whole genome shotgun (WGS) entry which is preliminary data.</text>
</comment>
<dbReference type="SUPFAM" id="SSF52540">
    <property type="entry name" value="P-loop containing nucleoside triphosphate hydrolases"/>
    <property type="match status" value="1"/>
</dbReference>
<gene>
    <name evidence="6" type="ORF">S03H2_20778</name>
</gene>
<dbReference type="PROSITE" id="PS51194">
    <property type="entry name" value="HELICASE_CTER"/>
    <property type="match status" value="1"/>
</dbReference>
<evidence type="ECO:0000256" key="4">
    <source>
        <dbReference type="ARBA" id="ARBA00022840"/>
    </source>
</evidence>
<dbReference type="Gene3D" id="3.40.50.300">
    <property type="entry name" value="P-loop containing nucleotide triphosphate hydrolases"/>
    <property type="match status" value="1"/>
</dbReference>